<reference evidence="6" key="2">
    <citation type="journal article" date="2024" name="Plant">
        <title>Genomic evolution and insights into agronomic trait innovations of Sesamum species.</title>
        <authorList>
            <person name="Miao H."/>
            <person name="Wang L."/>
            <person name="Qu L."/>
            <person name="Liu H."/>
            <person name="Sun Y."/>
            <person name="Le M."/>
            <person name="Wang Q."/>
            <person name="Wei S."/>
            <person name="Zheng Y."/>
            <person name="Lin W."/>
            <person name="Duan Y."/>
            <person name="Cao H."/>
            <person name="Xiong S."/>
            <person name="Wang X."/>
            <person name="Wei L."/>
            <person name="Li C."/>
            <person name="Ma Q."/>
            <person name="Ju M."/>
            <person name="Zhao R."/>
            <person name="Li G."/>
            <person name="Mu C."/>
            <person name="Tian Q."/>
            <person name="Mei H."/>
            <person name="Zhang T."/>
            <person name="Gao T."/>
            <person name="Zhang H."/>
        </authorList>
    </citation>
    <scope>NUCLEOTIDE SEQUENCE</scope>
    <source>
        <strain evidence="6">KEN8</strain>
    </source>
</reference>
<dbReference type="PROSITE" id="PS51005">
    <property type="entry name" value="NAC"/>
    <property type="match status" value="1"/>
</dbReference>
<dbReference type="PANTHER" id="PTHR31719">
    <property type="entry name" value="NAC TRANSCRIPTION FACTOR 56"/>
    <property type="match status" value="1"/>
</dbReference>
<sequence length="282" mass="32574">MSSICMWSNMNTFVNVDAFVREEEQYPSSSRSAMNLPVGYRFLPTDDELIVHYLKRKVYSQPLPYNNIPTVNLYQYTPENLCDNMHACINTLLDIKIMMNVLGGDDEEKEWYLFSPRKRISSGGTRVDRTTPYGYWKASTGDKPIKHNGEVVGYRNTLVYCKCKSPAGTVKKTDWIMHEYRLKDLPKLVDAAENINRLSDEIVLCRIHNHNKNYKNCNGARYTQNQWNQSIPTIEEADQQQIFSSAPETSHCANPLPQNSFDGINEPLSDKDIEFLYDIMNM</sequence>
<keyword evidence="3" id="KW-0804">Transcription</keyword>
<dbReference type="GO" id="GO:0006355">
    <property type="term" value="P:regulation of DNA-templated transcription"/>
    <property type="evidence" value="ECO:0007669"/>
    <property type="project" value="InterPro"/>
</dbReference>
<keyword evidence="1" id="KW-0805">Transcription regulation</keyword>
<dbReference type="Gene3D" id="2.170.150.80">
    <property type="entry name" value="NAC domain"/>
    <property type="match status" value="1"/>
</dbReference>
<dbReference type="PANTHER" id="PTHR31719:SF94">
    <property type="entry name" value="PROTEIN ATAF2"/>
    <property type="match status" value="1"/>
</dbReference>
<protein>
    <submittedName>
        <fullName evidence="6">NAC domain-containing protein 26</fullName>
    </submittedName>
</protein>
<reference evidence="6" key="1">
    <citation type="submission" date="2020-06" db="EMBL/GenBank/DDBJ databases">
        <authorList>
            <person name="Li T."/>
            <person name="Hu X."/>
            <person name="Zhang T."/>
            <person name="Song X."/>
            <person name="Zhang H."/>
            <person name="Dai N."/>
            <person name="Sheng W."/>
            <person name="Hou X."/>
            <person name="Wei L."/>
        </authorList>
    </citation>
    <scope>NUCLEOTIDE SEQUENCE</scope>
    <source>
        <strain evidence="6">KEN8</strain>
        <tissue evidence="6">Leaf</tissue>
    </source>
</reference>
<comment type="caution">
    <text evidence="6">The sequence shown here is derived from an EMBL/GenBank/DDBJ whole genome shotgun (WGS) entry which is preliminary data.</text>
</comment>
<dbReference type="Pfam" id="PF02365">
    <property type="entry name" value="NAM"/>
    <property type="match status" value="1"/>
</dbReference>
<evidence type="ECO:0000256" key="3">
    <source>
        <dbReference type="ARBA" id="ARBA00023163"/>
    </source>
</evidence>
<evidence type="ECO:0000259" key="5">
    <source>
        <dbReference type="PROSITE" id="PS51005"/>
    </source>
</evidence>
<keyword evidence="4" id="KW-0539">Nucleus</keyword>
<gene>
    <name evidence="6" type="ORF">Scaly_3015000</name>
</gene>
<evidence type="ECO:0000256" key="4">
    <source>
        <dbReference type="ARBA" id="ARBA00023242"/>
    </source>
</evidence>
<dbReference type="InterPro" id="IPR036093">
    <property type="entry name" value="NAC_dom_sf"/>
</dbReference>
<feature type="domain" description="NAC" evidence="5">
    <location>
        <begin position="36"/>
        <end position="210"/>
    </location>
</feature>
<name>A0AAW2KCK9_9LAMI</name>
<proteinExistence type="predicted"/>
<evidence type="ECO:0000313" key="6">
    <source>
        <dbReference type="EMBL" id="KAL0304670.1"/>
    </source>
</evidence>
<keyword evidence="2" id="KW-0238">DNA-binding</keyword>
<dbReference type="EMBL" id="JACGWM010000474">
    <property type="protein sequence ID" value="KAL0304670.1"/>
    <property type="molecule type" value="Genomic_DNA"/>
</dbReference>
<dbReference type="InterPro" id="IPR003441">
    <property type="entry name" value="NAC-dom"/>
</dbReference>
<dbReference type="SUPFAM" id="SSF101941">
    <property type="entry name" value="NAC domain"/>
    <property type="match status" value="1"/>
</dbReference>
<accession>A0AAW2KCK9</accession>
<dbReference type="GO" id="GO:0003677">
    <property type="term" value="F:DNA binding"/>
    <property type="evidence" value="ECO:0007669"/>
    <property type="project" value="UniProtKB-KW"/>
</dbReference>
<dbReference type="AlphaFoldDB" id="A0AAW2KCK9"/>
<evidence type="ECO:0000256" key="1">
    <source>
        <dbReference type="ARBA" id="ARBA00023015"/>
    </source>
</evidence>
<organism evidence="6">
    <name type="scientific">Sesamum calycinum</name>
    <dbReference type="NCBI Taxonomy" id="2727403"/>
    <lineage>
        <taxon>Eukaryota</taxon>
        <taxon>Viridiplantae</taxon>
        <taxon>Streptophyta</taxon>
        <taxon>Embryophyta</taxon>
        <taxon>Tracheophyta</taxon>
        <taxon>Spermatophyta</taxon>
        <taxon>Magnoliopsida</taxon>
        <taxon>eudicotyledons</taxon>
        <taxon>Gunneridae</taxon>
        <taxon>Pentapetalae</taxon>
        <taxon>asterids</taxon>
        <taxon>lamiids</taxon>
        <taxon>Lamiales</taxon>
        <taxon>Pedaliaceae</taxon>
        <taxon>Sesamum</taxon>
    </lineage>
</organism>
<evidence type="ECO:0000256" key="2">
    <source>
        <dbReference type="ARBA" id="ARBA00023125"/>
    </source>
</evidence>